<reference evidence="1 2" key="1">
    <citation type="journal article" date="2010" name="Nature">
        <title>Genome sequence of the palaeopolyploid soybean.</title>
        <authorList>
            <person name="Schmutz J."/>
            <person name="Cannon S.B."/>
            <person name="Schlueter J."/>
            <person name="Ma J."/>
            <person name="Mitros T."/>
            <person name="Nelson W."/>
            <person name="Hyten D.L."/>
            <person name="Song Q."/>
            <person name="Thelen J.J."/>
            <person name="Cheng J."/>
            <person name="Xu D."/>
            <person name="Hellsten U."/>
            <person name="May G.D."/>
            <person name="Yu Y."/>
            <person name="Sakurai T."/>
            <person name="Umezawa T."/>
            <person name="Bhattacharyya M.K."/>
            <person name="Sandhu D."/>
            <person name="Valliyodan B."/>
            <person name="Lindquist E."/>
            <person name="Peto M."/>
            <person name="Grant D."/>
            <person name="Shu S."/>
            <person name="Goodstein D."/>
            <person name="Barry K."/>
            <person name="Futrell-Griggs M."/>
            <person name="Abernathy B."/>
            <person name="Du J."/>
            <person name="Tian Z."/>
            <person name="Zhu L."/>
            <person name="Gill N."/>
            <person name="Joshi T."/>
            <person name="Libault M."/>
            <person name="Sethuraman A."/>
            <person name="Zhang X.-C."/>
            <person name="Shinozaki K."/>
            <person name="Nguyen H.T."/>
            <person name="Wing R.A."/>
            <person name="Cregan P."/>
            <person name="Specht J."/>
            <person name="Grimwood J."/>
            <person name="Rokhsar D."/>
            <person name="Stacey G."/>
            <person name="Shoemaker R.C."/>
            <person name="Jackson S.A."/>
        </authorList>
    </citation>
    <scope>NUCLEOTIDE SEQUENCE [LARGE SCALE GENOMIC DNA]</scope>
    <source>
        <strain evidence="2">cv. Williams 82</strain>
        <tissue evidence="1">Callus</tissue>
    </source>
</reference>
<keyword evidence="3" id="KW-1185">Reference proteome</keyword>
<protein>
    <submittedName>
        <fullName evidence="1 2">Uncharacterized protein</fullName>
    </submittedName>
</protein>
<proteinExistence type="predicted"/>
<dbReference type="HOGENOM" id="CLU_2675982_0_0_1"/>
<evidence type="ECO:0000313" key="1">
    <source>
        <dbReference type="EMBL" id="KRG99811.1"/>
    </source>
</evidence>
<dbReference type="EMBL" id="CM000851">
    <property type="protein sequence ID" value="KRG99811.1"/>
    <property type="molecule type" value="Genomic_DNA"/>
</dbReference>
<evidence type="ECO:0000313" key="3">
    <source>
        <dbReference type="Proteomes" id="UP000008827"/>
    </source>
</evidence>
<dbReference type="InParanoid" id="K7MSX2"/>
<gene>
    <name evidence="1" type="ORF">GLYMA_18G172400</name>
</gene>
<dbReference type="AlphaFoldDB" id="K7MSX2"/>
<reference evidence="2" key="2">
    <citation type="submission" date="2018-02" db="UniProtKB">
        <authorList>
            <consortium name="EnsemblPlants"/>
        </authorList>
    </citation>
    <scope>IDENTIFICATION</scope>
    <source>
        <strain evidence="2">Williams 82</strain>
    </source>
</reference>
<reference evidence="1" key="3">
    <citation type="submission" date="2018-07" db="EMBL/GenBank/DDBJ databases">
        <title>WGS assembly of Glycine max.</title>
        <authorList>
            <person name="Schmutz J."/>
            <person name="Cannon S."/>
            <person name="Schlueter J."/>
            <person name="Ma J."/>
            <person name="Mitros T."/>
            <person name="Nelson W."/>
            <person name="Hyten D."/>
            <person name="Song Q."/>
            <person name="Thelen J."/>
            <person name="Cheng J."/>
            <person name="Xu D."/>
            <person name="Hellsten U."/>
            <person name="May G."/>
            <person name="Yu Y."/>
            <person name="Sakurai T."/>
            <person name="Umezawa T."/>
            <person name="Bhattacharyya M."/>
            <person name="Sandhu D."/>
            <person name="Valliyodan B."/>
            <person name="Lindquist E."/>
            <person name="Peto M."/>
            <person name="Grant D."/>
            <person name="Shu S."/>
            <person name="Goodstein D."/>
            <person name="Barry K."/>
            <person name="Futrell-Griggs M."/>
            <person name="Abernathy B."/>
            <person name="Du J."/>
            <person name="Tian Z."/>
            <person name="Zhu L."/>
            <person name="Gill N."/>
            <person name="Joshi T."/>
            <person name="Libault M."/>
            <person name="Sethuraman A."/>
            <person name="Zhang X."/>
            <person name="Shinozaki K."/>
            <person name="Nguyen H."/>
            <person name="Wing R."/>
            <person name="Cregan P."/>
            <person name="Specht J."/>
            <person name="Grimwood J."/>
            <person name="Rokhsar D."/>
            <person name="Stacey G."/>
            <person name="Shoemaker R."/>
            <person name="Jackson S."/>
        </authorList>
    </citation>
    <scope>NUCLEOTIDE SEQUENCE</scope>
    <source>
        <tissue evidence="1">Callus</tissue>
    </source>
</reference>
<evidence type="ECO:0000313" key="2">
    <source>
        <dbReference type="EnsemblPlants" id="KRG99811"/>
    </source>
</evidence>
<accession>K7MSX2</accession>
<sequence>MQQATQILVIRRQGSYNIQVNNISNTLYVMWGLSPFCIIRFFKGDFCTCYVRLFREFGHYDKTNLLKCPWMCVCF</sequence>
<dbReference type="Gramene" id="KRG99811">
    <property type="protein sequence ID" value="KRG99811"/>
    <property type="gene ID" value="GLYMA_18G172400"/>
</dbReference>
<dbReference type="PaxDb" id="3847-GLYMA18G38026.1"/>
<organism evidence="1">
    <name type="scientific">Glycine max</name>
    <name type="common">Soybean</name>
    <name type="synonym">Glycine hispida</name>
    <dbReference type="NCBI Taxonomy" id="3847"/>
    <lineage>
        <taxon>Eukaryota</taxon>
        <taxon>Viridiplantae</taxon>
        <taxon>Streptophyta</taxon>
        <taxon>Embryophyta</taxon>
        <taxon>Tracheophyta</taxon>
        <taxon>Spermatophyta</taxon>
        <taxon>Magnoliopsida</taxon>
        <taxon>eudicotyledons</taxon>
        <taxon>Gunneridae</taxon>
        <taxon>Pentapetalae</taxon>
        <taxon>rosids</taxon>
        <taxon>fabids</taxon>
        <taxon>Fabales</taxon>
        <taxon>Fabaceae</taxon>
        <taxon>Papilionoideae</taxon>
        <taxon>50 kb inversion clade</taxon>
        <taxon>NPAAA clade</taxon>
        <taxon>indigoferoid/millettioid clade</taxon>
        <taxon>Phaseoleae</taxon>
        <taxon>Glycine</taxon>
        <taxon>Glycine subgen. Soja</taxon>
    </lineage>
</organism>
<dbReference type="EnsemblPlants" id="KRG99811">
    <property type="protein sequence ID" value="KRG99811"/>
    <property type="gene ID" value="GLYMA_18G172400"/>
</dbReference>
<name>K7MSX2_SOYBN</name>
<dbReference type="Proteomes" id="UP000008827">
    <property type="component" value="Chromosome 18"/>
</dbReference>